<dbReference type="InterPro" id="IPR011701">
    <property type="entry name" value="MFS"/>
</dbReference>
<comment type="caution">
    <text evidence="9">The sequence shown here is derived from an EMBL/GenBank/DDBJ whole genome shotgun (WGS) entry which is preliminary data.</text>
</comment>
<reference evidence="9 10" key="1">
    <citation type="submission" date="2018-10" db="EMBL/GenBank/DDBJ databases">
        <title>GWAS and RNA-Seq identify cryptic mechanisms of antimicrobial resistance in Acinetobacter baumannii.</title>
        <authorList>
            <person name="Sahl J.W."/>
        </authorList>
    </citation>
    <scope>NUCLEOTIDE SEQUENCE [LARGE SCALE GENOMIC DNA]</scope>
    <source>
        <strain evidence="9 10">TG28175</strain>
    </source>
</reference>
<evidence type="ECO:0000259" key="8">
    <source>
        <dbReference type="PROSITE" id="PS50850"/>
    </source>
</evidence>
<dbReference type="SUPFAM" id="SSF103473">
    <property type="entry name" value="MFS general substrate transporter"/>
    <property type="match status" value="1"/>
</dbReference>
<evidence type="ECO:0000256" key="7">
    <source>
        <dbReference type="SAM" id="Phobius"/>
    </source>
</evidence>
<evidence type="ECO:0000256" key="2">
    <source>
        <dbReference type="ARBA" id="ARBA00022448"/>
    </source>
</evidence>
<keyword evidence="5 7" id="KW-0472">Membrane</keyword>
<dbReference type="EMBL" id="RFDI01002376">
    <property type="protein sequence ID" value="RSR21273.1"/>
    <property type="molecule type" value="Genomic_DNA"/>
</dbReference>
<dbReference type="Pfam" id="PF07690">
    <property type="entry name" value="MFS_1"/>
    <property type="match status" value="1"/>
</dbReference>
<dbReference type="InterPro" id="IPR020846">
    <property type="entry name" value="MFS_dom"/>
</dbReference>
<proteinExistence type="predicted"/>
<dbReference type="InterPro" id="IPR036259">
    <property type="entry name" value="MFS_trans_sf"/>
</dbReference>
<evidence type="ECO:0000256" key="3">
    <source>
        <dbReference type="ARBA" id="ARBA00022692"/>
    </source>
</evidence>
<feature type="transmembrane region" description="Helical" evidence="7">
    <location>
        <begin position="108"/>
        <end position="126"/>
    </location>
</feature>
<evidence type="ECO:0000256" key="1">
    <source>
        <dbReference type="ARBA" id="ARBA00004141"/>
    </source>
</evidence>
<keyword evidence="2" id="KW-0813">Transport</keyword>
<feature type="non-terminal residue" evidence="9">
    <location>
        <position position="140"/>
    </location>
</feature>
<dbReference type="AlphaFoldDB" id="A0A3R9TIA4"/>
<evidence type="ECO:0000256" key="6">
    <source>
        <dbReference type="SAM" id="MobiDB-lite"/>
    </source>
</evidence>
<comment type="subcellular location">
    <subcellularLocation>
        <location evidence="1">Membrane</location>
        <topology evidence="1">Multi-pass membrane protein</topology>
    </subcellularLocation>
</comment>
<keyword evidence="3 7" id="KW-0812">Transmembrane</keyword>
<name>A0A3R9TIA4_ACIBA</name>
<dbReference type="GO" id="GO:0016020">
    <property type="term" value="C:membrane"/>
    <property type="evidence" value="ECO:0007669"/>
    <property type="project" value="UniProtKB-SubCell"/>
</dbReference>
<accession>A0A3R9TIA4</accession>
<dbReference type="PROSITE" id="PS50850">
    <property type="entry name" value="MFS"/>
    <property type="match status" value="1"/>
</dbReference>
<gene>
    <name evidence="9" type="ORF">EA686_27665</name>
</gene>
<dbReference type="PANTHER" id="PTHR42718:SF9">
    <property type="entry name" value="MAJOR FACILITATOR SUPERFAMILY MULTIDRUG TRANSPORTER MFSC"/>
    <property type="match status" value="1"/>
</dbReference>
<evidence type="ECO:0000256" key="5">
    <source>
        <dbReference type="ARBA" id="ARBA00023136"/>
    </source>
</evidence>
<evidence type="ECO:0000256" key="4">
    <source>
        <dbReference type="ARBA" id="ARBA00022989"/>
    </source>
</evidence>
<feature type="transmembrane region" description="Helical" evidence="7">
    <location>
        <begin position="77"/>
        <end position="96"/>
    </location>
</feature>
<dbReference type="GO" id="GO:0022857">
    <property type="term" value="F:transmembrane transporter activity"/>
    <property type="evidence" value="ECO:0007669"/>
    <property type="project" value="InterPro"/>
</dbReference>
<feature type="region of interest" description="Disordered" evidence="6">
    <location>
        <begin position="1"/>
        <end position="21"/>
    </location>
</feature>
<dbReference type="Gene3D" id="1.20.1250.20">
    <property type="entry name" value="MFS general substrate transporter like domains"/>
    <property type="match status" value="1"/>
</dbReference>
<sequence length="140" mass="15314">MSKTPRYLETPPDWTPEEQPTLPGSPAAIAHSVPKRFLYFFIGLFVAISASLSNGFITANLPLIQGEYGLTPSEAAWLPAAYVMANVSSNLILFKARQQYGLRVFSEIGLVIFIAVLVLHIFVHTYEMALFARVVAGLAG</sequence>
<keyword evidence="4 7" id="KW-1133">Transmembrane helix</keyword>
<feature type="transmembrane region" description="Helical" evidence="7">
    <location>
        <begin position="37"/>
        <end position="57"/>
    </location>
</feature>
<evidence type="ECO:0000313" key="10">
    <source>
        <dbReference type="Proteomes" id="UP000280073"/>
    </source>
</evidence>
<dbReference type="Proteomes" id="UP000280073">
    <property type="component" value="Unassembled WGS sequence"/>
</dbReference>
<organism evidence="9 10">
    <name type="scientific">Acinetobacter baumannii</name>
    <dbReference type="NCBI Taxonomy" id="470"/>
    <lineage>
        <taxon>Bacteria</taxon>
        <taxon>Pseudomonadati</taxon>
        <taxon>Pseudomonadota</taxon>
        <taxon>Gammaproteobacteria</taxon>
        <taxon>Moraxellales</taxon>
        <taxon>Moraxellaceae</taxon>
        <taxon>Acinetobacter</taxon>
        <taxon>Acinetobacter calcoaceticus/baumannii complex</taxon>
    </lineage>
</organism>
<evidence type="ECO:0000313" key="9">
    <source>
        <dbReference type="EMBL" id="RSR21273.1"/>
    </source>
</evidence>
<feature type="domain" description="Major facilitator superfamily (MFS) profile" evidence="8">
    <location>
        <begin position="39"/>
        <end position="140"/>
    </location>
</feature>
<protein>
    <submittedName>
        <fullName evidence="9">MFS transporter</fullName>
    </submittedName>
</protein>
<dbReference type="PANTHER" id="PTHR42718">
    <property type="entry name" value="MAJOR FACILITATOR SUPERFAMILY MULTIDRUG TRANSPORTER MFSC"/>
    <property type="match status" value="1"/>
</dbReference>